<gene>
    <name evidence="2" type="ORF">APUU_60671A</name>
</gene>
<dbReference type="RefSeq" id="XP_041559817.1">
    <property type="nucleotide sequence ID" value="XM_041693937.1"/>
</dbReference>
<feature type="region of interest" description="Disordered" evidence="1">
    <location>
        <begin position="1"/>
        <end position="39"/>
    </location>
</feature>
<feature type="region of interest" description="Disordered" evidence="1">
    <location>
        <begin position="64"/>
        <end position="115"/>
    </location>
</feature>
<organism evidence="2 3">
    <name type="scientific">Aspergillus puulaauensis</name>
    <dbReference type="NCBI Taxonomy" id="1220207"/>
    <lineage>
        <taxon>Eukaryota</taxon>
        <taxon>Fungi</taxon>
        <taxon>Dikarya</taxon>
        <taxon>Ascomycota</taxon>
        <taxon>Pezizomycotina</taxon>
        <taxon>Eurotiomycetes</taxon>
        <taxon>Eurotiomycetidae</taxon>
        <taxon>Eurotiales</taxon>
        <taxon>Aspergillaceae</taxon>
        <taxon>Aspergillus</taxon>
    </lineage>
</organism>
<sequence length="115" mass="11924">MPSSNSPMPPSGTDAGRPPGNITVIHPEHNVHRSQHASVEDYSRIMLEYTQRRMAGFADLEDTGYATSRSSRSSNNSGQSGNSTSGILAGHAAGPSPPSKFPSDSPDSAGAQSAV</sequence>
<evidence type="ECO:0000256" key="1">
    <source>
        <dbReference type="SAM" id="MobiDB-lite"/>
    </source>
</evidence>
<dbReference type="Proteomes" id="UP000654913">
    <property type="component" value="Chromosome 6"/>
</dbReference>
<evidence type="ECO:0000313" key="3">
    <source>
        <dbReference type="Proteomes" id="UP000654913"/>
    </source>
</evidence>
<reference evidence="2" key="2">
    <citation type="submission" date="2021-02" db="EMBL/GenBank/DDBJ databases">
        <title>Aspergillus puulaauensis MK2 genome sequence.</title>
        <authorList>
            <person name="Futagami T."/>
            <person name="Mori K."/>
            <person name="Kadooka C."/>
            <person name="Tanaka T."/>
        </authorList>
    </citation>
    <scope>NUCLEOTIDE SEQUENCE</scope>
    <source>
        <strain evidence="2">MK2</strain>
    </source>
</reference>
<dbReference type="KEGG" id="apuu:APUU_60671A"/>
<dbReference type="AlphaFoldDB" id="A0A7R8AS77"/>
<protein>
    <submittedName>
        <fullName evidence="2">Uncharacterized protein</fullName>
    </submittedName>
</protein>
<dbReference type="OrthoDB" id="4498167at2759"/>
<name>A0A7R8AS77_9EURO</name>
<evidence type="ECO:0000313" key="2">
    <source>
        <dbReference type="EMBL" id="BCS27623.1"/>
    </source>
</evidence>
<dbReference type="EMBL" id="AP024448">
    <property type="protein sequence ID" value="BCS27623.1"/>
    <property type="molecule type" value="Genomic_DNA"/>
</dbReference>
<proteinExistence type="predicted"/>
<feature type="compositionally biased region" description="Low complexity" evidence="1">
    <location>
        <begin position="67"/>
        <end position="86"/>
    </location>
</feature>
<dbReference type="GeneID" id="64977628"/>
<keyword evidence="3" id="KW-1185">Reference proteome</keyword>
<accession>A0A7R8AS77</accession>
<reference evidence="2" key="1">
    <citation type="submission" date="2021-01" db="EMBL/GenBank/DDBJ databases">
        <authorList>
            <consortium name="Aspergillus puulaauensis MK2 genome sequencing consortium"/>
            <person name="Kazuki M."/>
            <person name="Futagami T."/>
        </authorList>
    </citation>
    <scope>NUCLEOTIDE SEQUENCE</scope>
    <source>
        <strain evidence="2">MK2</strain>
    </source>
</reference>